<protein>
    <recommendedName>
        <fullName evidence="4">Integral membrane protein</fullName>
    </recommendedName>
</protein>
<evidence type="ECO:0008006" key="4">
    <source>
        <dbReference type="Google" id="ProtNLM"/>
    </source>
</evidence>
<dbReference type="Proteomes" id="UP000612282">
    <property type="component" value="Unassembled WGS sequence"/>
</dbReference>
<gene>
    <name evidence="2" type="ORF">Aco03nite_026130</name>
</gene>
<keyword evidence="1" id="KW-0812">Transmembrane</keyword>
<feature type="transmembrane region" description="Helical" evidence="1">
    <location>
        <begin position="50"/>
        <end position="72"/>
    </location>
</feature>
<name>A0ABQ3X6U2_9ACTN</name>
<keyword evidence="1" id="KW-0472">Membrane</keyword>
<reference evidence="2 3" key="1">
    <citation type="submission" date="2021-01" db="EMBL/GenBank/DDBJ databases">
        <title>Whole genome shotgun sequence of Actinoplanes couchii NBRC 106145.</title>
        <authorList>
            <person name="Komaki H."/>
            <person name="Tamura T."/>
        </authorList>
    </citation>
    <scope>NUCLEOTIDE SEQUENCE [LARGE SCALE GENOMIC DNA]</scope>
    <source>
        <strain evidence="2 3">NBRC 106145</strain>
    </source>
</reference>
<feature type="transmembrane region" description="Helical" evidence="1">
    <location>
        <begin position="93"/>
        <end position="115"/>
    </location>
</feature>
<feature type="transmembrane region" description="Helical" evidence="1">
    <location>
        <begin position="121"/>
        <end position="139"/>
    </location>
</feature>
<keyword evidence="3" id="KW-1185">Reference proteome</keyword>
<organism evidence="2 3">
    <name type="scientific">Actinoplanes couchii</name>
    <dbReference type="NCBI Taxonomy" id="403638"/>
    <lineage>
        <taxon>Bacteria</taxon>
        <taxon>Bacillati</taxon>
        <taxon>Actinomycetota</taxon>
        <taxon>Actinomycetes</taxon>
        <taxon>Micromonosporales</taxon>
        <taxon>Micromonosporaceae</taxon>
        <taxon>Actinoplanes</taxon>
    </lineage>
</organism>
<evidence type="ECO:0000313" key="3">
    <source>
        <dbReference type="Proteomes" id="UP000612282"/>
    </source>
</evidence>
<evidence type="ECO:0000313" key="2">
    <source>
        <dbReference type="EMBL" id="GID54209.1"/>
    </source>
</evidence>
<sequence length="174" mass="18744">MRDRIIRYRADPALSREQAAARISAYVYGNILVFAATVPLTVDNLHHGHAALLVLGTAVSTCVAHVFADVVGHNVRSGEAMSRAHLWHELRDAFPIVTSGLIPVLLFVAGGQEWIPGRTAILLAEGYLLLRMALIGLLMERLRSKRASFRTMLSGFALAGAAAAISLLKVALGH</sequence>
<feature type="transmembrane region" description="Helical" evidence="1">
    <location>
        <begin position="20"/>
        <end position="38"/>
    </location>
</feature>
<comment type="caution">
    <text evidence="2">The sequence shown here is derived from an EMBL/GenBank/DDBJ whole genome shotgun (WGS) entry which is preliminary data.</text>
</comment>
<evidence type="ECO:0000256" key="1">
    <source>
        <dbReference type="SAM" id="Phobius"/>
    </source>
</evidence>
<dbReference type="EMBL" id="BOMG01000039">
    <property type="protein sequence ID" value="GID54209.1"/>
    <property type="molecule type" value="Genomic_DNA"/>
</dbReference>
<keyword evidence="1" id="KW-1133">Transmembrane helix</keyword>
<accession>A0ABQ3X6U2</accession>
<feature type="transmembrane region" description="Helical" evidence="1">
    <location>
        <begin position="151"/>
        <end position="172"/>
    </location>
</feature>
<proteinExistence type="predicted"/>